<evidence type="ECO:0000313" key="1">
    <source>
        <dbReference type="EMBL" id="QGV18062.1"/>
    </source>
</evidence>
<name>A0AAP9KVA8_LACPA</name>
<reference evidence="1 2" key="1">
    <citation type="submission" date="2017-08" db="EMBL/GenBank/DDBJ databases">
        <title>Genome sequence, comparative genomics and functional analysis of the highly adhesive Lactobacillus paracasei Kobulty strain.</title>
        <authorList>
            <person name="Koryszewska-Baginska A."/>
            <person name="Grynberg M."/>
            <person name="Aleksandrzak-Piekarczyk T."/>
        </authorList>
    </citation>
    <scope>NUCLEOTIDE SEQUENCE [LARGE SCALE GENOMIC DNA]</scope>
    <source>
        <strain evidence="1 2">IBB3423</strain>
    </source>
</reference>
<accession>A0AAP9KVA8</accession>
<proteinExistence type="predicted"/>
<sequence length="72" mass="7933">MKNYALLHSDLVFEYSNNIDADICSDIVSIKNPSSGRIRAQSIGKTILKADKIEPDKTQIILAQPSEIKVSS</sequence>
<dbReference type="AlphaFoldDB" id="A0AAP9KVA8"/>
<dbReference type="Pfam" id="PF12541">
    <property type="entry name" value="DUF3737"/>
    <property type="match status" value="1"/>
</dbReference>
<dbReference type="EMBL" id="CP022954">
    <property type="protein sequence ID" value="QGV18062.1"/>
    <property type="molecule type" value="Genomic_DNA"/>
</dbReference>
<dbReference type="Proteomes" id="UP000423274">
    <property type="component" value="Chromosome"/>
</dbReference>
<gene>
    <name evidence="1" type="ORF">LCAKO_1537</name>
</gene>
<protein>
    <submittedName>
        <fullName evidence="1">Uncharacterized protein</fullName>
    </submittedName>
</protein>
<organism evidence="1 2">
    <name type="scientific">Lacticaseibacillus paracasei subsp. paracasei</name>
    <dbReference type="NCBI Taxonomy" id="47714"/>
    <lineage>
        <taxon>Bacteria</taxon>
        <taxon>Bacillati</taxon>
        <taxon>Bacillota</taxon>
        <taxon>Bacilli</taxon>
        <taxon>Lactobacillales</taxon>
        <taxon>Lactobacillaceae</taxon>
        <taxon>Lacticaseibacillus</taxon>
    </lineage>
</organism>
<evidence type="ECO:0000313" key="2">
    <source>
        <dbReference type="Proteomes" id="UP000423274"/>
    </source>
</evidence>
<dbReference type="InterPro" id="IPR022208">
    <property type="entry name" value="DUF3737"/>
</dbReference>